<name>D7KAK5_ARALL</name>
<feature type="compositionally biased region" description="Basic and acidic residues" evidence="1">
    <location>
        <begin position="9"/>
        <end position="35"/>
    </location>
</feature>
<evidence type="ECO:0000256" key="1">
    <source>
        <dbReference type="SAM" id="MobiDB-lite"/>
    </source>
</evidence>
<dbReference type="Proteomes" id="UP000008694">
    <property type="component" value="Unassembled WGS sequence"/>
</dbReference>
<proteinExistence type="predicted"/>
<dbReference type="EMBL" id="GL348713">
    <property type="protein sequence ID" value="EFH66957.1"/>
    <property type="molecule type" value="Genomic_DNA"/>
</dbReference>
<dbReference type="HOGENOM" id="CLU_2029852_0_0_1"/>
<accession>D7KAK5</accession>
<sequence>MAKGIESVSPHERFSRTFDTKHNTKAEEQWPEPKLHSNKIQPQNRQKPHKKIEINYQSRNQHHHPHIRTHSDKHHRPPRQTRSGSSMVERDSDKTAIENESKAKRNLTQEVDRARQLKLRKL</sequence>
<evidence type="ECO:0000313" key="2">
    <source>
        <dbReference type="EMBL" id="EFH66957.1"/>
    </source>
</evidence>
<dbReference type="AlphaFoldDB" id="D7KAK5"/>
<feature type="region of interest" description="Disordered" evidence="1">
    <location>
        <begin position="1"/>
        <end position="109"/>
    </location>
</feature>
<evidence type="ECO:0000313" key="3">
    <source>
        <dbReference type="Proteomes" id="UP000008694"/>
    </source>
</evidence>
<feature type="compositionally biased region" description="Basic residues" evidence="1">
    <location>
        <begin position="60"/>
        <end position="79"/>
    </location>
</feature>
<gene>
    <name evidence="2" type="ORF">ARALYDRAFT_680432</name>
</gene>
<organism evidence="3">
    <name type="scientific">Arabidopsis lyrata subsp. lyrata</name>
    <name type="common">Lyre-leaved rock-cress</name>
    <dbReference type="NCBI Taxonomy" id="81972"/>
    <lineage>
        <taxon>Eukaryota</taxon>
        <taxon>Viridiplantae</taxon>
        <taxon>Streptophyta</taxon>
        <taxon>Embryophyta</taxon>
        <taxon>Tracheophyta</taxon>
        <taxon>Spermatophyta</taxon>
        <taxon>Magnoliopsida</taxon>
        <taxon>eudicotyledons</taxon>
        <taxon>Gunneridae</taxon>
        <taxon>Pentapetalae</taxon>
        <taxon>rosids</taxon>
        <taxon>malvids</taxon>
        <taxon>Brassicales</taxon>
        <taxon>Brassicaceae</taxon>
        <taxon>Camelineae</taxon>
        <taxon>Arabidopsis</taxon>
    </lineage>
</organism>
<dbReference type="Gramene" id="Al_scaffold_0001_2755">
    <property type="protein sequence ID" value="Al_scaffold_0001_2755"/>
    <property type="gene ID" value="Al_scaffold_0001_2755"/>
</dbReference>
<keyword evidence="3" id="KW-1185">Reference proteome</keyword>
<protein>
    <submittedName>
        <fullName evidence="2">Predicted protein</fullName>
    </submittedName>
</protein>
<reference evidence="3" key="1">
    <citation type="journal article" date="2011" name="Nat. Genet.">
        <title>The Arabidopsis lyrata genome sequence and the basis of rapid genome size change.</title>
        <authorList>
            <person name="Hu T.T."/>
            <person name="Pattyn P."/>
            <person name="Bakker E.G."/>
            <person name="Cao J."/>
            <person name="Cheng J.-F."/>
            <person name="Clark R.M."/>
            <person name="Fahlgren N."/>
            <person name="Fawcett J.A."/>
            <person name="Grimwood J."/>
            <person name="Gundlach H."/>
            <person name="Haberer G."/>
            <person name="Hollister J.D."/>
            <person name="Ossowski S."/>
            <person name="Ottilar R.P."/>
            <person name="Salamov A.A."/>
            <person name="Schneeberger K."/>
            <person name="Spannagl M."/>
            <person name="Wang X."/>
            <person name="Yang L."/>
            <person name="Nasrallah M.E."/>
            <person name="Bergelson J."/>
            <person name="Carrington J.C."/>
            <person name="Gaut B.S."/>
            <person name="Schmutz J."/>
            <person name="Mayer K.F.X."/>
            <person name="Van de Peer Y."/>
            <person name="Grigoriev I.V."/>
            <person name="Nordborg M."/>
            <person name="Weigel D."/>
            <person name="Guo Y.-L."/>
        </authorList>
    </citation>
    <scope>NUCLEOTIDE SEQUENCE [LARGE SCALE GENOMIC DNA]</scope>
    <source>
        <strain evidence="3">cv. MN47</strain>
    </source>
</reference>
<feature type="compositionally biased region" description="Basic and acidic residues" evidence="1">
    <location>
        <begin position="88"/>
        <end position="103"/>
    </location>
</feature>